<dbReference type="SUPFAM" id="SSF46565">
    <property type="entry name" value="Chaperone J-domain"/>
    <property type="match status" value="1"/>
</dbReference>
<evidence type="ECO:0000313" key="5">
    <source>
        <dbReference type="EMBL" id="CAE0112262.1"/>
    </source>
</evidence>
<dbReference type="InterPro" id="IPR001623">
    <property type="entry name" value="DnaJ_domain"/>
</dbReference>
<dbReference type="PROSITE" id="PS50076">
    <property type="entry name" value="DNAJ_2"/>
    <property type="match status" value="1"/>
</dbReference>
<dbReference type="CDD" id="cd06257">
    <property type="entry name" value="DnaJ"/>
    <property type="match status" value="1"/>
</dbReference>
<evidence type="ECO:0000256" key="3">
    <source>
        <dbReference type="SAM" id="MobiDB-lite"/>
    </source>
</evidence>
<dbReference type="InterPro" id="IPR011990">
    <property type="entry name" value="TPR-like_helical_dom_sf"/>
</dbReference>
<dbReference type="InterPro" id="IPR047150">
    <property type="entry name" value="SGT"/>
</dbReference>
<dbReference type="GO" id="GO:0060090">
    <property type="term" value="F:molecular adaptor activity"/>
    <property type="evidence" value="ECO:0007669"/>
    <property type="project" value="TreeGrafter"/>
</dbReference>
<protein>
    <recommendedName>
        <fullName evidence="4">J domain-containing protein</fullName>
    </recommendedName>
</protein>
<keyword evidence="2" id="KW-0802">TPR repeat</keyword>
<feature type="domain" description="J" evidence="4">
    <location>
        <begin position="82"/>
        <end position="148"/>
    </location>
</feature>
<dbReference type="PANTHER" id="PTHR45831:SF2">
    <property type="entry name" value="LD24721P"/>
    <property type="match status" value="1"/>
</dbReference>
<accession>A0A7S3AQP2</accession>
<proteinExistence type="predicted"/>
<dbReference type="SMART" id="SM00271">
    <property type="entry name" value="DnaJ"/>
    <property type="match status" value="1"/>
</dbReference>
<feature type="region of interest" description="Disordered" evidence="3">
    <location>
        <begin position="1"/>
        <end position="46"/>
    </location>
</feature>
<evidence type="ECO:0000256" key="1">
    <source>
        <dbReference type="ARBA" id="ARBA00022737"/>
    </source>
</evidence>
<dbReference type="GO" id="GO:0006620">
    <property type="term" value="P:post-translational protein targeting to endoplasmic reticulum membrane"/>
    <property type="evidence" value="ECO:0007669"/>
    <property type="project" value="TreeGrafter"/>
</dbReference>
<dbReference type="Pfam" id="PF00226">
    <property type="entry name" value="DnaJ"/>
    <property type="match status" value="1"/>
</dbReference>
<dbReference type="GO" id="GO:0072380">
    <property type="term" value="C:TRC complex"/>
    <property type="evidence" value="ECO:0007669"/>
    <property type="project" value="TreeGrafter"/>
</dbReference>
<keyword evidence="1" id="KW-0677">Repeat</keyword>
<name>A0A7S3AQP2_9EUKA</name>
<gene>
    <name evidence="5" type="ORF">HERI1096_LOCUS12922</name>
</gene>
<reference evidence="5" key="1">
    <citation type="submission" date="2021-01" db="EMBL/GenBank/DDBJ databases">
        <authorList>
            <person name="Corre E."/>
            <person name="Pelletier E."/>
            <person name="Niang G."/>
            <person name="Scheremetjew M."/>
            <person name="Finn R."/>
            <person name="Kale V."/>
            <person name="Holt S."/>
            <person name="Cochrane G."/>
            <person name="Meng A."/>
            <person name="Brown T."/>
            <person name="Cohen L."/>
        </authorList>
    </citation>
    <scope>NUCLEOTIDE SEQUENCE</scope>
    <source>
        <strain evidence="5">CCMP281</strain>
    </source>
</reference>
<sequence length="444" mass="49300">MSEEAAPTEATPVYKHSLSGHAVRGDGTFEEAAASTATDDYRQQKLPEFDSFAKALTGEEEKEDKPMEPLPELPAMPMSVDDAYKFLGVADKDRGSLEKVKMRFRKLSLKWHPDKNMKREKEAAEVFRAVHAAYHFLTTNNFDYKRWAESFVIPPMQTLEDVLLMALKGADPYQLELLLRKRGDYRPHAEFGINLSIPWSAGTKEAPSYDVSSGSVYTTTQGIEEKRRAELGYSGGGGSVNEGAIVTTTAGMDTDTLLQKFGKNAMVGQAEARPWETVGGVGFETAKKEKAPLYIPPKTRPDLTPSSAEAKIVAEEFNDQAVKAFKDKKWQLTYDFASEAIRLNPRKTAYLGNRAAAALKMGGAGMGKRYYRTAAEDSVLAYELDPKYSKAYVRAADAHLALNERATVKLAIQEYKTALEMDPDSKKLKDALKDAQLTWEADFE</sequence>
<dbReference type="InterPro" id="IPR036869">
    <property type="entry name" value="J_dom_sf"/>
</dbReference>
<evidence type="ECO:0000259" key="4">
    <source>
        <dbReference type="PROSITE" id="PS50076"/>
    </source>
</evidence>
<dbReference type="Gene3D" id="1.25.40.10">
    <property type="entry name" value="Tetratricopeptide repeat domain"/>
    <property type="match status" value="1"/>
</dbReference>
<organism evidence="5">
    <name type="scientific">Haptolina ericina</name>
    <dbReference type="NCBI Taxonomy" id="156174"/>
    <lineage>
        <taxon>Eukaryota</taxon>
        <taxon>Haptista</taxon>
        <taxon>Haptophyta</taxon>
        <taxon>Prymnesiophyceae</taxon>
        <taxon>Prymnesiales</taxon>
        <taxon>Prymnesiaceae</taxon>
        <taxon>Haptolina</taxon>
    </lineage>
</organism>
<dbReference type="SUPFAM" id="SSF48452">
    <property type="entry name" value="TPR-like"/>
    <property type="match status" value="1"/>
</dbReference>
<dbReference type="GO" id="GO:0016020">
    <property type="term" value="C:membrane"/>
    <property type="evidence" value="ECO:0007669"/>
    <property type="project" value="TreeGrafter"/>
</dbReference>
<dbReference type="Gene3D" id="1.10.287.110">
    <property type="entry name" value="DnaJ domain"/>
    <property type="match status" value="1"/>
</dbReference>
<dbReference type="AlphaFoldDB" id="A0A7S3AQP2"/>
<evidence type="ECO:0000256" key="2">
    <source>
        <dbReference type="ARBA" id="ARBA00022803"/>
    </source>
</evidence>
<dbReference type="EMBL" id="HBHX01023261">
    <property type="protein sequence ID" value="CAE0112262.1"/>
    <property type="molecule type" value="Transcribed_RNA"/>
</dbReference>
<dbReference type="PANTHER" id="PTHR45831">
    <property type="entry name" value="LD24721P"/>
    <property type="match status" value="1"/>
</dbReference>